<dbReference type="InterPro" id="IPR036653">
    <property type="entry name" value="CinA-like_C"/>
</dbReference>
<name>A0A4U0NN19_9SPHI</name>
<gene>
    <name evidence="2" type="ORF">FAZ15_20155</name>
</gene>
<evidence type="ECO:0000259" key="1">
    <source>
        <dbReference type="Pfam" id="PF02464"/>
    </source>
</evidence>
<dbReference type="OrthoDB" id="6659578at2"/>
<protein>
    <submittedName>
        <fullName evidence="2">CinA family protein</fullName>
    </submittedName>
</protein>
<reference evidence="2 3" key="1">
    <citation type="submission" date="2019-04" db="EMBL/GenBank/DDBJ databases">
        <title>Sphingobacterium olei sp. nov., isolated from oil-contaminated soil.</title>
        <authorList>
            <person name="Liu B."/>
        </authorList>
    </citation>
    <scope>NUCLEOTIDE SEQUENCE [LARGE SCALE GENOMIC DNA]</scope>
    <source>
        <strain evidence="2 3">HAL-9</strain>
    </source>
</reference>
<dbReference type="Proteomes" id="UP000306808">
    <property type="component" value="Unassembled WGS sequence"/>
</dbReference>
<comment type="caution">
    <text evidence="2">The sequence shown here is derived from an EMBL/GenBank/DDBJ whole genome shotgun (WGS) entry which is preliminary data.</text>
</comment>
<sequence length="167" mass="17917">MKKDLINQCGQLLIEKGLTIAFAESATAGRLAYEFSLVTDAGKFLQGGVVCYDAGLKEYLLDVPVQQITQFTPESPEVTRSITLGLSKLIDADISIGVTGLTCPGGSEKPEKPVGTMFIQAVKQGKQLFASRMWFDGSQEAIVNATVDYVARQLITILSGSDPAKII</sequence>
<evidence type="ECO:0000313" key="3">
    <source>
        <dbReference type="Proteomes" id="UP000306808"/>
    </source>
</evidence>
<dbReference type="EMBL" id="SUME01000011">
    <property type="protein sequence ID" value="TJZ51434.1"/>
    <property type="molecule type" value="Genomic_DNA"/>
</dbReference>
<dbReference type="NCBIfam" id="TIGR00199">
    <property type="entry name" value="PncC_domain"/>
    <property type="match status" value="1"/>
</dbReference>
<keyword evidence="3" id="KW-1185">Reference proteome</keyword>
<evidence type="ECO:0000313" key="2">
    <source>
        <dbReference type="EMBL" id="TJZ51434.1"/>
    </source>
</evidence>
<dbReference type="Gene3D" id="3.90.950.20">
    <property type="entry name" value="CinA-like"/>
    <property type="match status" value="1"/>
</dbReference>
<dbReference type="SUPFAM" id="SSF142433">
    <property type="entry name" value="CinA-like"/>
    <property type="match status" value="1"/>
</dbReference>
<dbReference type="AlphaFoldDB" id="A0A4U0NN19"/>
<dbReference type="Pfam" id="PF02464">
    <property type="entry name" value="CinA"/>
    <property type="match status" value="1"/>
</dbReference>
<organism evidence="2 3">
    <name type="scientific">Sphingobacterium olei</name>
    <dbReference type="NCBI Taxonomy" id="2571155"/>
    <lineage>
        <taxon>Bacteria</taxon>
        <taxon>Pseudomonadati</taxon>
        <taxon>Bacteroidota</taxon>
        <taxon>Sphingobacteriia</taxon>
        <taxon>Sphingobacteriales</taxon>
        <taxon>Sphingobacteriaceae</taxon>
        <taxon>Sphingobacterium</taxon>
    </lineage>
</organism>
<accession>A0A4U0NN19</accession>
<dbReference type="RefSeq" id="WP_136903175.1">
    <property type="nucleotide sequence ID" value="NZ_SUME01000011.1"/>
</dbReference>
<feature type="domain" description="CinA C-terminal" evidence="1">
    <location>
        <begin position="4"/>
        <end position="155"/>
    </location>
</feature>
<dbReference type="InterPro" id="IPR008136">
    <property type="entry name" value="CinA_C"/>
</dbReference>
<proteinExistence type="predicted"/>